<proteinExistence type="predicted"/>
<gene>
    <name evidence="2" type="ORF">Pmani_032323</name>
</gene>
<accession>A0AAE1NTV8</accession>
<evidence type="ECO:0000256" key="1">
    <source>
        <dbReference type="SAM" id="MobiDB-lite"/>
    </source>
</evidence>
<comment type="caution">
    <text evidence="2">The sequence shown here is derived from an EMBL/GenBank/DDBJ whole genome shotgun (WGS) entry which is preliminary data.</text>
</comment>
<sequence>MAQRKRWVPQWLEDSDDTTESQRKPKKKLFTLPRTVVYIMNPLELSEVAQSVLQEQQRKNVQTVVKVENREEEGDDETVQE</sequence>
<dbReference type="Proteomes" id="UP001292094">
    <property type="component" value="Unassembled WGS sequence"/>
</dbReference>
<dbReference type="EMBL" id="JAWZYT010004150">
    <property type="protein sequence ID" value="KAK4295090.1"/>
    <property type="molecule type" value="Genomic_DNA"/>
</dbReference>
<reference evidence="2" key="1">
    <citation type="submission" date="2023-11" db="EMBL/GenBank/DDBJ databases">
        <title>Genome assemblies of two species of porcelain crab, Petrolisthes cinctipes and Petrolisthes manimaculis (Anomura: Porcellanidae).</title>
        <authorList>
            <person name="Angst P."/>
        </authorList>
    </citation>
    <scope>NUCLEOTIDE SEQUENCE</scope>
    <source>
        <strain evidence="2">PB745_02</strain>
        <tissue evidence="2">Gill</tissue>
    </source>
</reference>
<evidence type="ECO:0000313" key="3">
    <source>
        <dbReference type="Proteomes" id="UP001292094"/>
    </source>
</evidence>
<feature type="region of interest" description="Disordered" evidence="1">
    <location>
        <begin position="1"/>
        <end position="26"/>
    </location>
</feature>
<keyword evidence="3" id="KW-1185">Reference proteome</keyword>
<name>A0AAE1NTV8_9EUCA</name>
<dbReference type="AlphaFoldDB" id="A0AAE1NTV8"/>
<protein>
    <submittedName>
        <fullName evidence="2">Uncharacterized protein</fullName>
    </submittedName>
</protein>
<organism evidence="2 3">
    <name type="scientific">Petrolisthes manimaculis</name>
    <dbReference type="NCBI Taxonomy" id="1843537"/>
    <lineage>
        <taxon>Eukaryota</taxon>
        <taxon>Metazoa</taxon>
        <taxon>Ecdysozoa</taxon>
        <taxon>Arthropoda</taxon>
        <taxon>Crustacea</taxon>
        <taxon>Multicrustacea</taxon>
        <taxon>Malacostraca</taxon>
        <taxon>Eumalacostraca</taxon>
        <taxon>Eucarida</taxon>
        <taxon>Decapoda</taxon>
        <taxon>Pleocyemata</taxon>
        <taxon>Anomura</taxon>
        <taxon>Galatheoidea</taxon>
        <taxon>Porcellanidae</taxon>
        <taxon>Petrolisthes</taxon>
    </lineage>
</organism>
<evidence type="ECO:0000313" key="2">
    <source>
        <dbReference type="EMBL" id="KAK4295090.1"/>
    </source>
</evidence>